<gene>
    <name evidence="2" type="ORF">DPMN_179087</name>
</gene>
<evidence type="ECO:0000313" key="3">
    <source>
        <dbReference type="Proteomes" id="UP000828390"/>
    </source>
</evidence>
<organism evidence="2 3">
    <name type="scientific">Dreissena polymorpha</name>
    <name type="common">Zebra mussel</name>
    <name type="synonym">Mytilus polymorpha</name>
    <dbReference type="NCBI Taxonomy" id="45954"/>
    <lineage>
        <taxon>Eukaryota</taxon>
        <taxon>Metazoa</taxon>
        <taxon>Spiralia</taxon>
        <taxon>Lophotrochozoa</taxon>
        <taxon>Mollusca</taxon>
        <taxon>Bivalvia</taxon>
        <taxon>Autobranchia</taxon>
        <taxon>Heteroconchia</taxon>
        <taxon>Euheterodonta</taxon>
        <taxon>Imparidentia</taxon>
        <taxon>Neoheterodontei</taxon>
        <taxon>Myida</taxon>
        <taxon>Dreissenoidea</taxon>
        <taxon>Dreissenidae</taxon>
        <taxon>Dreissena</taxon>
    </lineage>
</organism>
<feature type="compositionally biased region" description="Basic residues" evidence="1">
    <location>
        <begin position="1"/>
        <end position="15"/>
    </location>
</feature>
<evidence type="ECO:0000313" key="2">
    <source>
        <dbReference type="EMBL" id="KAH3777639.1"/>
    </source>
</evidence>
<dbReference type="AlphaFoldDB" id="A0A9D4EBS2"/>
<protein>
    <submittedName>
        <fullName evidence="2">Uncharacterized protein</fullName>
    </submittedName>
</protein>
<dbReference type="EMBL" id="JAIWYP010000009">
    <property type="protein sequence ID" value="KAH3777639.1"/>
    <property type="molecule type" value="Genomic_DNA"/>
</dbReference>
<dbReference type="Proteomes" id="UP000828390">
    <property type="component" value="Unassembled WGS sequence"/>
</dbReference>
<evidence type="ECO:0000256" key="1">
    <source>
        <dbReference type="SAM" id="MobiDB-lite"/>
    </source>
</evidence>
<reference evidence="2" key="1">
    <citation type="journal article" date="2019" name="bioRxiv">
        <title>The Genome of the Zebra Mussel, Dreissena polymorpha: A Resource for Invasive Species Research.</title>
        <authorList>
            <person name="McCartney M.A."/>
            <person name="Auch B."/>
            <person name="Kono T."/>
            <person name="Mallez S."/>
            <person name="Zhang Y."/>
            <person name="Obille A."/>
            <person name="Becker A."/>
            <person name="Abrahante J.E."/>
            <person name="Garbe J."/>
            <person name="Badalamenti J.P."/>
            <person name="Herman A."/>
            <person name="Mangelson H."/>
            <person name="Liachko I."/>
            <person name="Sullivan S."/>
            <person name="Sone E.D."/>
            <person name="Koren S."/>
            <person name="Silverstein K.A.T."/>
            <person name="Beckman K.B."/>
            <person name="Gohl D.M."/>
        </authorList>
    </citation>
    <scope>NUCLEOTIDE SEQUENCE</scope>
    <source>
        <strain evidence="2">Duluth1</strain>
        <tissue evidence="2">Whole animal</tissue>
    </source>
</reference>
<keyword evidence="3" id="KW-1185">Reference proteome</keyword>
<sequence length="116" mass="12908">MSHISRSYRKKKSTVKHSPNVKKIDLFKQQSLAQSDADAFCSTCTTSHDASVMPCQVPRSQRHSLTLVIWPRYDITIFKQEHRCAGADRSSIFLSKGEGTLNFNHKGGRGGVKSGV</sequence>
<comment type="caution">
    <text evidence="2">The sequence shown here is derived from an EMBL/GenBank/DDBJ whole genome shotgun (WGS) entry which is preliminary data.</text>
</comment>
<feature type="region of interest" description="Disordered" evidence="1">
    <location>
        <begin position="1"/>
        <end position="20"/>
    </location>
</feature>
<reference evidence="2" key="2">
    <citation type="submission" date="2020-11" db="EMBL/GenBank/DDBJ databases">
        <authorList>
            <person name="McCartney M.A."/>
            <person name="Auch B."/>
            <person name="Kono T."/>
            <person name="Mallez S."/>
            <person name="Becker A."/>
            <person name="Gohl D.M."/>
            <person name="Silverstein K.A.T."/>
            <person name="Koren S."/>
            <person name="Bechman K.B."/>
            <person name="Herman A."/>
            <person name="Abrahante J.E."/>
            <person name="Garbe J."/>
        </authorList>
    </citation>
    <scope>NUCLEOTIDE SEQUENCE</scope>
    <source>
        <strain evidence="2">Duluth1</strain>
        <tissue evidence="2">Whole animal</tissue>
    </source>
</reference>
<name>A0A9D4EBS2_DREPO</name>
<proteinExistence type="predicted"/>
<accession>A0A9D4EBS2</accession>